<dbReference type="Gene3D" id="3.20.20.80">
    <property type="entry name" value="Glycosidases"/>
    <property type="match status" value="1"/>
</dbReference>
<feature type="signal peptide" evidence="4">
    <location>
        <begin position="1"/>
        <end position="21"/>
    </location>
</feature>
<dbReference type="EMBL" id="JBANAX010000688">
    <property type="protein sequence ID" value="KAL1197440.1"/>
    <property type="molecule type" value="Genomic_DNA"/>
</dbReference>
<evidence type="ECO:0000313" key="5">
    <source>
        <dbReference type="EMBL" id="KAL1197440.1"/>
    </source>
</evidence>
<dbReference type="Proteomes" id="UP001558713">
    <property type="component" value="Unassembled WGS sequence"/>
</dbReference>
<dbReference type="FunFam" id="3.20.20.80:FF:000022">
    <property type="entry name" value="Beta-glucosidase 11"/>
    <property type="match status" value="1"/>
</dbReference>
<dbReference type="InterPro" id="IPR001360">
    <property type="entry name" value="Glyco_hydro_1"/>
</dbReference>
<dbReference type="AlphaFoldDB" id="A0ABD1ACI8"/>
<dbReference type="InterPro" id="IPR033132">
    <property type="entry name" value="GH_1_N_CS"/>
</dbReference>
<protein>
    <submittedName>
        <fullName evidence="5">Beta-glucosidase 19</fullName>
    </submittedName>
</protein>
<comment type="similarity">
    <text evidence="1 3">Belongs to the glycosyl hydrolase 1 family.</text>
</comment>
<dbReference type="GO" id="GO:0016787">
    <property type="term" value="F:hydrolase activity"/>
    <property type="evidence" value="ECO:0007669"/>
    <property type="project" value="UniProtKB-KW"/>
</dbReference>
<evidence type="ECO:0000256" key="2">
    <source>
        <dbReference type="ARBA" id="ARBA00022801"/>
    </source>
</evidence>
<keyword evidence="4" id="KW-0732">Signal</keyword>
<comment type="caution">
    <text evidence="5">The sequence shown here is derived from an EMBL/GenBank/DDBJ whole genome shotgun (WGS) entry which is preliminary data.</text>
</comment>
<evidence type="ECO:0000256" key="4">
    <source>
        <dbReference type="SAM" id="SignalP"/>
    </source>
</evidence>
<dbReference type="PROSITE" id="PS00653">
    <property type="entry name" value="GLYCOSYL_HYDROL_F1_2"/>
    <property type="match status" value="1"/>
</dbReference>
<sequence length="531" mass="60575">MKFPLLGLLLLLSLVGSPTRAEEGPVCPKTDTLSRASFPEGFMFGTATAAFQVEGAVNESCRGPSLWDIYIKRYPHRVKNHNADVAVDFYHRYKEDIQLLKRLNTDGFRLSISWPRIFPHGRMEKGINYDGVKFYHDLIDELLKNDITPLVTVFHWDTPADLEDEYGGFLSERIVADFVEYANFTFHEYGDKVKNWITFNEPWVFSRSGYDVGKKAPGRCSPYVKDFGPLCQDGRSGFEPYVVSHNLLLSHAESVEAFRKCEKCKGGKIGIAHSPAWFEPTDLEGGHGETTVNRVLDFIIGWHLDPTTYGDYPKSMKDAIGPRLPSFTKAQKAKLKGSTDFVGVNYYTSFLAKPDQKADPRNPTWATDSLVEFEPKTVDGSIKIGSQPSTAKMAVYAKGLRKLMKYIKDRYDSPEIIITENGYGEDLGDKDDDHSVALNDHNRKYYLQRHLLALNEAICIDKVNVTSYFLWSLMDNFEWQDGYTARFGLYYIDFKNNLTRMEKESAKWYSEFLKPKPNQQQSSKSKLDAEL</sequence>
<feature type="chain" id="PRO_5044878962" evidence="4">
    <location>
        <begin position="22"/>
        <end position="531"/>
    </location>
</feature>
<evidence type="ECO:0000256" key="3">
    <source>
        <dbReference type="RuleBase" id="RU003690"/>
    </source>
</evidence>
<dbReference type="Pfam" id="PF00232">
    <property type="entry name" value="Glyco_hydro_1"/>
    <property type="match status" value="1"/>
</dbReference>
<keyword evidence="2" id="KW-0378">Hydrolase</keyword>
<evidence type="ECO:0000256" key="1">
    <source>
        <dbReference type="ARBA" id="ARBA00010838"/>
    </source>
</evidence>
<dbReference type="SUPFAM" id="SSF51445">
    <property type="entry name" value="(Trans)glycosidases"/>
    <property type="match status" value="1"/>
</dbReference>
<keyword evidence="6" id="KW-1185">Reference proteome</keyword>
<gene>
    <name evidence="5" type="ORF">V5N11_012022</name>
</gene>
<dbReference type="PRINTS" id="PR00131">
    <property type="entry name" value="GLHYDRLASE1"/>
</dbReference>
<dbReference type="InterPro" id="IPR017853">
    <property type="entry name" value="GH"/>
</dbReference>
<evidence type="ECO:0000313" key="6">
    <source>
        <dbReference type="Proteomes" id="UP001558713"/>
    </source>
</evidence>
<accession>A0ABD1ACI8</accession>
<proteinExistence type="inferred from homology"/>
<dbReference type="PANTHER" id="PTHR10353:SF163">
    <property type="entry name" value="BETA-GLUCOSIDASE 19"/>
    <property type="match status" value="1"/>
</dbReference>
<dbReference type="PANTHER" id="PTHR10353">
    <property type="entry name" value="GLYCOSYL HYDROLASE"/>
    <property type="match status" value="1"/>
</dbReference>
<organism evidence="5 6">
    <name type="scientific">Cardamine amara subsp. amara</name>
    <dbReference type="NCBI Taxonomy" id="228776"/>
    <lineage>
        <taxon>Eukaryota</taxon>
        <taxon>Viridiplantae</taxon>
        <taxon>Streptophyta</taxon>
        <taxon>Embryophyta</taxon>
        <taxon>Tracheophyta</taxon>
        <taxon>Spermatophyta</taxon>
        <taxon>Magnoliopsida</taxon>
        <taxon>eudicotyledons</taxon>
        <taxon>Gunneridae</taxon>
        <taxon>Pentapetalae</taxon>
        <taxon>rosids</taxon>
        <taxon>malvids</taxon>
        <taxon>Brassicales</taxon>
        <taxon>Brassicaceae</taxon>
        <taxon>Cardamineae</taxon>
        <taxon>Cardamine</taxon>
    </lineage>
</organism>
<reference evidence="5 6" key="1">
    <citation type="submission" date="2024-04" db="EMBL/GenBank/DDBJ databases">
        <title>Genome assembly C_amara_ONT_v2.</title>
        <authorList>
            <person name="Yant L."/>
            <person name="Moore C."/>
            <person name="Slenker M."/>
        </authorList>
    </citation>
    <scope>NUCLEOTIDE SEQUENCE [LARGE SCALE GENOMIC DNA]</scope>
    <source>
        <tissue evidence="5">Leaf</tissue>
    </source>
</reference>
<name>A0ABD1ACI8_CARAN</name>